<dbReference type="SUPFAM" id="SSF46689">
    <property type="entry name" value="Homeodomain-like"/>
    <property type="match status" value="1"/>
</dbReference>
<keyword evidence="7" id="KW-1185">Reference proteome</keyword>
<dbReference type="Gene3D" id="1.10.10.60">
    <property type="entry name" value="Homeodomain-like"/>
    <property type="match status" value="2"/>
</dbReference>
<dbReference type="Proteomes" id="UP001605036">
    <property type="component" value="Unassembled WGS sequence"/>
</dbReference>
<dbReference type="Pfam" id="PF13921">
    <property type="entry name" value="Myb_DNA-bind_6"/>
    <property type="match status" value="1"/>
</dbReference>
<evidence type="ECO:0000256" key="1">
    <source>
        <dbReference type="ARBA" id="ARBA00022737"/>
    </source>
</evidence>
<dbReference type="InterPro" id="IPR050560">
    <property type="entry name" value="MYB_TF"/>
</dbReference>
<feature type="domain" description="Myb-like" evidence="4">
    <location>
        <begin position="729"/>
        <end position="780"/>
    </location>
</feature>
<dbReference type="EMBL" id="JBHFFA010000005">
    <property type="protein sequence ID" value="KAL2624459.1"/>
    <property type="molecule type" value="Genomic_DNA"/>
</dbReference>
<feature type="region of interest" description="Disordered" evidence="3">
    <location>
        <begin position="707"/>
        <end position="733"/>
    </location>
</feature>
<dbReference type="PROSITE" id="PS51294">
    <property type="entry name" value="HTH_MYB"/>
    <property type="match status" value="2"/>
</dbReference>
<accession>A0ABD1YDH5</accession>
<evidence type="ECO:0000259" key="5">
    <source>
        <dbReference type="PROSITE" id="PS51294"/>
    </source>
</evidence>
<dbReference type="InterPro" id="IPR017930">
    <property type="entry name" value="Myb_dom"/>
</dbReference>
<gene>
    <name evidence="6" type="ORF">R1flu_008704</name>
</gene>
<evidence type="ECO:0000313" key="6">
    <source>
        <dbReference type="EMBL" id="KAL2624459.1"/>
    </source>
</evidence>
<feature type="compositionally biased region" description="Basic and acidic residues" evidence="3">
    <location>
        <begin position="879"/>
        <end position="898"/>
    </location>
</feature>
<comment type="caution">
    <text evidence="6">The sequence shown here is derived from an EMBL/GenBank/DDBJ whole genome shotgun (WGS) entry which is preliminary data.</text>
</comment>
<dbReference type="PROSITE" id="PS50090">
    <property type="entry name" value="MYB_LIKE"/>
    <property type="match status" value="2"/>
</dbReference>
<dbReference type="SMART" id="SM00717">
    <property type="entry name" value="SANT"/>
    <property type="match status" value="2"/>
</dbReference>
<evidence type="ECO:0000256" key="3">
    <source>
        <dbReference type="SAM" id="MobiDB-lite"/>
    </source>
</evidence>
<dbReference type="PANTHER" id="PTHR45614">
    <property type="entry name" value="MYB PROTEIN-RELATED"/>
    <property type="match status" value="1"/>
</dbReference>
<keyword evidence="1" id="KW-0677">Repeat</keyword>
<feature type="region of interest" description="Disordered" evidence="3">
    <location>
        <begin position="651"/>
        <end position="670"/>
    </location>
</feature>
<dbReference type="GO" id="GO:0003677">
    <property type="term" value="F:DNA binding"/>
    <property type="evidence" value="ECO:0007669"/>
    <property type="project" value="UniProtKB-KW"/>
</dbReference>
<feature type="domain" description="HTH myb-type" evidence="5">
    <location>
        <begin position="729"/>
        <end position="784"/>
    </location>
</feature>
<protein>
    <submittedName>
        <fullName evidence="6">Uncharacterized protein</fullName>
    </submittedName>
</protein>
<evidence type="ECO:0000313" key="7">
    <source>
        <dbReference type="Proteomes" id="UP001605036"/>
    </source>
</evidence>
<dbReference type="InterPro" id="IPR009057">
    <property type="entry name" value="Homeodomain-like_sf"/>
</dbReference>
<sequence>MILVAAGDQELVVQRITEENITIELQVDSSCWASVDAFCENLLSEEETGRKTTALDSSHAIKRSTFSIWTGLPASGACDISFQRSCTLSETEFLLEIRTPIKFVDGDIELPDRQHILGSALCEQALAHVGCCWPGLQLSPRALAALDPEGPLPRESNAQLGLILDGRIHLSNMTRSKNSQTELDSSGLGFAPEDYSSGSRTIMPACFSNQPGLHLSGTISGSSDYTQSESDFERQSTLFHGDSSDIPLPIDPQTFRRNFSLTASYTSDYRNVHAYGGKKSVVEIYRAVKGPRRGRRRDWSSEQKLRLAADSQTTELEKADNQFPRLVADMDLEWGSELIIEGENHFAKSHPQSQPLDSNSWLCEKRAKTTKNMDYRSNFGLQEVECGTVGGSPKRPPVWRSIWEENALPNAPVCEAYKQSPTVSVDGKGHRKLNPLSNSLAFLSRCNDLAYEGEVTTNVHRQPAEPSAQFQITDIHDPSSVCPRFAVECEEGTQDLSGYWKGASLENPHQNSVEPIKKLPQLPNPETTGSYDIEVIDNNRSSMQQLIGIPDKHRLCCREIGAAKARIQSDSAEDLGKDDIRKFSTYHAGSFDAQESWPHRVCVGAGDYLLLKSAIQRAQLLDLQLEENQRYRQQQSCDGSVVSVENDITLGCTKSNPSGREDDGSSSGGIGLVIRRQSYFADDCSLEMQKTSGEQLTAREAYEKALNEQHDEVPGKRRFKRSSKGGPRRPNIIKGQWTPEEDRYLMELVERHGQQRWSLIATYLQGRIGKQCRERWHNHLRPDIKRDGWNTEEEEALVQAHNKLGNRWADIAKMIPGRTENAIKNHWNATMRRKDLRRKHRRTVDGSTDGLEMVPRCTVLRDYQQKVIQLSELKGSSVQDRDQERPRTVEEEHVRTPDLDSPQVTCDSTADWSYDRRTGGNQADENTHDQLESRSTADMSPAEVDHLLRMICAQDEGEDSVHSSKSLNPQGNLLPQANTCSPFGTLHGPVTLQTRVSVWGQGSSCGSYGRSQVTIWGAGWGANMFEYGSSQPTEVGSVEIWDGAPSRFSPCDGPTGGGYVASSSARSVRTSIDHGESCPPALTLCGCCNEADIHNIPLDLQSLAASSTHFASCTDPAREAHTLPYPLEAEHSTTYKMSVTDMPAVLQPHSTQTDGEGNLCAVQPFHAETQISSSLNDMPRGSFQRSTLPLQYKQNSTGVQSESGVCISEFLKHEKVLESLANYELNMAVGGETNKMIQQIPVSTDFEEEMSVDTHSENSVVPFESFSKTPAEARGLIKVPNFRTYLTTPACDYEKSDSSSSGASNAMNQSNAVIPMCILKESRAQSISNETSQFSIVSQEGWTKSGFVGQASGEQAKADSMTPNAEDLTEFTSMPVGLGYYLRKLNEKHAAVESSALTEWNSSSP</sequence>
<reference evidence="6 7" key="1">
    <citation type="submission" date="2024-09" db="EMBL/GenBank/DDBJ databases">
        <title>Chromosome-scale assembly of Riccia fluitans.</title>
        <authorList>
            <person name="Paukszto L."/>
            <person name="Sawicki J."/>
            <person name="Karawczyk K."/>
            <person name="Piernik-Szablinska J."/>
            <person name="Szczecinska M."/>
            <person name="Mazdziarz M."/>
        </authorList>
    </citation>
    <scope>NUCLEOTIDE SEQUENCE [LARGE SCALE GENOMIC DNA]</scope>
    <source>
        <strain evidence="6">Rf_01</strain>
        <tissue evidence="6">Aerial parts of the thallus</tissue>
    </source>
</reference>
<name>A0ABD1YDH5_9MARC</name>
<dbReference type="FunFam" id="1.10.10.60:FF:000010">
    <property type="entry name" value="Transcriptional activator Myb isoform A"/>
    <property type="match status" value="1"/>
</dbReference>
<feature type="compositionally biased region" description="Polar residues" evidence="3">
    <location>
        <begin position="902"/>
        <end position="911"/>
    </location>
</feature>
<feature type="domain" description="HTH myb-type" evidence="5">
    <location>
        <begin position="785"/>
        <end position="835"/>
    </location>
</feature>
<organism evidence="6 7">
    <name type="scientific">Riccia fluitans</name>
    <dbReference type="NCBI Taxonomy" id="41844"/>
    <lineage>
        <taxon>Eukaryota</taxon>
        <taxon>Viridiplantae</taxon>
        <taxon>Streptophyta</taxon>
        <taxon>Embryophyta</taxon>
        <taxon>Marchantiophyta</taxon>
        <taxon>Marchantiopsida</taxon>
        <taxon>Marchantiidae</taxon>
        <taxon>Marchantiales</taxon>
        <taxon>Ricciaceae</taxon>
        <taxon>Riccia</taxon>
    </lineage>
</organism>
<feature type="compositionally biased region" description="Basic residues" evidence="3">
    <location>
        <begin position="716"/>
        <end position="727"/>
    </location>
</feature>
<dbReference type="CDD" id="cd00167">
    <property type="entry name" value="SANT"/>
    <property type="match status" value="2"/>
</dbReference>
<feature type="domain" description="Myb-like" evidence="4">
    <location>
        <begin position="781"/>
        <end position="831"/>
    </location>
</feature>
<dbReference type="InterPro" id="IPR001005">
    <property type="entry name" value="SANT/Myb"/>
</dbReference>
<evidence type="ECO:0000259" key="4">
    <source>
        <dbReference type="PROSITE" id="PS50090"/>
    </source>
</evidence>
<proteinExistence type="predicted"/>
<evidence type="ECO:0000256" key="2">
    <source>
        <dbReference type="ARBA" id="ARBA00023125"/>
    </source>
</evidence>
<keyword evidence="2" id="KW-0238">DNA-binding</keyword>
<feature type="region of interest" description="Disordered" evidence="3">
    <location>
        <begin position="874"/>
        <end position="938"/>
    </location>
</feature>
<dbReference type="PANTHER" id="PTHR45614:SF218">
    <property type="entry name" value="TRANSCRIPTION FACTOR MYB119-RELATED"/>
    <property type="match status" value="1"/>
</dbReference>